<evidence type="ECO:0000259" key="1">
    <source>
        <dbReference type="PROSITE" id="PS51462"/>
    </source>
</evidence>
<accession>A0A1H0QNQ3</accession>
<evidence type="ECO:0000313" key="2">
    <source>
        <dbReference type="EMBL" id="SDP18715.1"/>
    </source>
</evidence>
<dbReference type="Gene3D" id="3.90.79.10">
    <property type="entry name" value="Nucleoside Triphosphate Pyrophosphohydrolase"/>
    <property type="match status" value="1"/>
</dbReference>
<dbReference type="OrthoDB" id="4248693at2"/>
<dbReference type="RefSeq" id="WP_093787882.1">
    <property type="nucleotide sequence ID" value="NZ_FNIE01000019.1"/>
</dbReference>
<proteinExistence type="predicted"/>
<feature type="domain" description="Nudix hydrolase" evidence="1">
    <location>
        <begin position="6"/>
        <end position="126"/>
    </location>
</feature>
<organism evidence="2 3">
    <name type="scientific">Actinacidiphila guanduensis</name>
    <dbReference type="NCBI Taxonomy" id="310781"/>
    <lineage>
        <taxon>Bacteria</taxon>
        <taxon>Bacillati</taxon>
        <taxon>Actinomycetota</taxon>
        <taxon>Actinomycetes</taxon>
        <taxon>Kitasatosporales</taxon>
        <taxon>Streptomycetaceae</taxon>
        <taxon>Actinacidiphila</taxon>
    </lineage>
</organism>
<name>A0A1H0QNQ3_9ACTN</name>
<evidence type="ECO:0000313" key="3">
    <source>
        <dbReference type="Proteomes" id="UP000199341"/>
    </source>
</evidence>
<dbReference type="SUPFAM" id="SSF55811">
    <property type="entry name" value="Nudix"/>
    <property type="match status" value="1"/>
</dbReference>
<gene>
    <name evidence="2" type="ORF">SAMN05216259_11951</name>
</gene>
<dbReference type="EMBL" id="FNIE01000019">
    <property type="protein sequence ID" value="SDP18715.1"/>
    <property type="molecule type" value="Genomic_DNA"/>
</dbReference>
<dbReference type="STRING" id="310781.SAMN05216259_11951"/>
<dbReference type="InterPro" id="IPR015797">
    <property type="entry name" value="NUDIX_hydrolase-like_dom_sf"/>
</dbReference>
<dbReference type="PROSITE" id="PS51462">
    <property type="entry name" value="NUDIX"/>
    <property type="match status" value="1"/>
</dbReference>
<reference evidence="2 3" key="1">
    <citation type="submission" date="2016-10" db="EMBL/GenBank/DDBJ databases">
        <authorList>
            <person name="de Groot N.N."/>
        </authorList>
    </citation>
    <scope>NUCLEOTIDE SEQUENCE [LARGE SCALE GENOMIC DNA]</scope>
    <source>
        <strain evidence="2 3">CGMCC 4.2022</strain>
    </source>
</reference>
<dbReference type="InterPro" id="IPR000086">
    <property type="entry name" value="NUDIX_hydrolase_dom"/>
</dbReference>
<dbReference type="AlphaFoldDB" id="A0A1H0QNQ3"/>
<dbReference type="Proteomes" id="UP000199341">
    <property type="component" value="Unassembled WGS sequence"/>
</dbReference>
<keyword evidence="3" id="KW-1185">Reference proteome</keyword>
<sequence>MSASERARQVVRAVVLYDGRLLLVDRGHGWELPSGTPEPSEPAAATAARVVQELTGFLADGTEPLTPSGPGETDNPPAVVCQLLSESPSDGAALPPGKVRWSPIPEALDAGLPAAVNDYLRGHTPV</sequence>
<protein>
    <submittedName>
        <fullName evidence="2">ADP-ribose pyrophosphatase YjhB, NUDIX family</fullName>
    </submittedName>
</protein>
<dbReference type="Pfam" id="PF00293">
    <property type="entry name" value="NUDIX"/>
    <property type="match status" value="1"/>
</dbReference>